<dbReference type="InterPro" id="IPR037103">
    <property type="entry name" value="Tubulin/FtsZ-like_C"/>
</dbReference>
<dbReference type="EMBL" id="JAGGNH010000009">
    <property type="protein sequence ID" value="KAJ0964411.1"/>
    <property type="molecule type" value="Genomic_DNA"/>
</dbReference>
<dbReference type="CDD" id="cd00083">
    <property type="entry name" value="bHLH_SF"/>
    <property type="match status" value="1"/>
</dbReference>
<keyword evidence="6" id="KW-0805">Transcription regulation</keyword>
<dbReference type="GO" id="GO:0000981">
    <property type="term" value="F:DNA-binding transcription factor activity, RNA polymerase II-specific"/>
    <property type="evidence" value="ECO:0007669"/>
    <property type="project" value="TreeGrafter"/>
</dbReference>
<dbReference type="Proteomes" id="UP001085076">
    <property type="component" value="Miscellaneous, Linkage group lg09"/>
</dbReference>
<feature type="domain" description="BHLH" evidence="13">
    <location>
        <begin position="205"/>
        <end position="254"/>
    </location>
</feature>
<comment type="caution">
    <text evidence="14">The sequence shown here is derived from an EMBL/GenBank/DDBJ whole genome shotgun (WGS) entry which is preliminary data.</text>
</comment>
<keyword evidence="5" id="KW-0547">Nucleotide-binding</keyword>
<keyword evidence="9" id="KW-0206">Cytoskeleton</keyword>
<reference evidence="14" key="1">
    <citation type="submission" date="2021-03" db="EMBL/GenBank/DDBJ databases">
        <authorList>
            <person name="Li Z."/>
            <person name="Yang C."/>
        </authorList>
    </citation>
    <scope>NUCLEOTIDE SEQUENCE</scope>
    <source>
        <strain evidence="14">Dzin_1.0</strain>
        <tissue evidence="14">Leaf</tissue>
    </source>
</reference>
<dbReference type="GO" id="GO:0007020">
    <property type="term" value="P:microtubule nucleation"/>
    <property type="evidence" value="ECO:0007669"/>
    <property type="project" value="InterPro"/>
</dbReference>
<evidence type="ECO:0000259" key="13">
    <source>
        <dbReference type="PROSITE" id="PS50888"/>
    </source>
</evidence>
<evidence type="ECO:0000256" key="7">
    <source>
        <dbReference type="ARBA" id="ARBA00023134"/>
    </source>
</evidence>
<dbReference type="GO" id="GO:0005634">
    <property type="term" value="C:nucleus"/>
    <property type="evidence" value="ECO:0007669"/>
    <property type="project" value="UniProtKB-SubCell"/>
</dbReference>
<dbReference type="InterPro" id="IPR018316">
    <property type="entry name" value="Tubulin/FtsZ_2-layer-sand-dom"/>
</dbReference>
<name>A0A9D5H5R1_9LILI</name>
<keyword evidence="8" id="KW-0804">Transcription</keyword>
<dbReference type="Pfam" id="PF03953">
    <property type="entry name" value="Tubulin_C"/>
    <property type="match status" value="1"/>
</dbReference>
<protein>
    <recommendedName>
        <fullName evidence="13">BHLH domain-containing protein</fullName>
    </recommendedName>
</protein>
<proteinExistence type="inferred from homology"/>
<evidence type="ECO:0000256" key="5">
    <source>
        <dbReference type="ARBA" id="ARBA00022741"/>
    </source>
</evidence>
<evidence type="ECO:0000256" key="2">
    <source>
        <dbReference type="ARBA" id="ARBA00004245"/>
    </source>
</evidence>
<accession>A0A9D5H5R1</accession>
<keyword evidence="11" id="KW-0175">Coiled coil</keyword>
<feature type="compositionally biased region" description="Basic and acidic residues" evidence="12">
    <location>
        <begin position="172"/>
        <end position="195"/>
    </location>
</feature>
<dbReference type="GO" id="GO:0000930">
    <property type="term" value="C:gamma-tubulin complex"/>
    <property type="evidence" value="ECO:0007669"/>
    <property type="project" value="InterPro"/>
</dbReference>
<dbReference type="InterPro" id="IPR045843">
    <property type="entry name" value="IND-like"/>
</dbReference>
<reference evidence="14" key="2">
    <citation type="journal article" date="2022" name="Hortic Res">
        <title>The genome of Dioscorea zingiberensis sheds light on the biosynthesis, origin and evolution of the medicinally important diosgenin saponins.</title>
        <authorList>
            <person name="Li Y."/>
            <person name="Tan C."/>
            <person name="Li Z."/>
            <person name="Guo J."/>
            <person name="Li S."/>
            <person name="Chen X."/>
            <person name="Wang C."/>
            <person name="Dai X."/>
            <person name="Yang H."/>
            <person name="Song W."/>
            <person name="Hou L."/>
            <person name="Xu J."/>
            <person name="Tong Z."/>
            <person name="Xu A."/>
            <person name="Yuan X."/>
            <person name="Wang W."/>
            <person name="Yang Q."/>
            <person name="Chen L."/>
            <person name="Sun Z."/>
            <person name="Wang K."/>
            <person name="Pan B."/>
            <person name="Chen J."/>
            <person name="Bao Y."/>
            <person name="Liu F."/>
            <person name="Qi X."/>
            <person name="Gang D.R."/>
            <person name="Wen J."/>
            <person name="Li J."/>
        </authorList>
    </citation>
    <scope>NUCLEOTIDE SEQUENCE</scope>
    <source>
        <strain evidence="14">Dzin_1.0</strain>
    </source>
</reference>
<dbReference type="PANTHER" id="PTHR16223">
    <property type="entry name" value="TRANSCRIPTION FACTOR BHLH83-RELATED"/>
    <property type="match status" value="1"/>
</dbReference>
<dbReference type="PROSITE" id="PS50888">
    <property type="entry name" value="BHLH"/>
    <property type="match status" value="1"/>
</dbReference>
<gene>
    <name evidence="14" type="ORF">J5N97_029533</name>
</gene>
<evidence type="ECO:0000256" key="11">
    <source>
        <dbReference type="SAM" id="Coils"/>
    </source>
</evidence>
<dbReference type="InterPro" id="IPR011598">
    <property type="entry name" value="bHLH_dom"/>
</dbReference>
<dbReference type="GO" id="GO:0000978">
    <property type="term" value="F:RNA polymerase II cis-regulatory region sequence-specific DNA binding"/>
    <property type="evidence" value="ECO:0007669"/>
    <property type="project" value="TreeGrafter"/>
</dbReference>
<dbReference type="SUPFAM" id="SSF55307">
    <property type="entry name" value="Tubulin C-terminal domain-like"/>
    <property type="match status" value="1"/>
</dbReference>
<dbReference type="InterPro" id="IPR008280">
    <property type="entry name" value="Tub_FtsZ_C"/>
</dbReference>
<sequence>MRFMPASLSSKSHHLLTALVDSRHKMVDKVKNCMTNIDPEKKKEKEKFGNSTELEDFPSYFCILCSNAGYASLYWDYVSGFHKRKKKRRKEAQRQLQEKERLKQIEARKRRKLEKEMAIHDGNITENPEPDYVGEDGEEEICNGNDGSSSLRNMGHCRAYLGNDRSIWIKTRGSERSTGRTNEGKKKKSEDNNSEALLKKSNLESSSSSSLVKLQVLKVKFADRISALQQIVSPFGKTDTTSVLMEAINYIRFLEEQVLVHESLQRICERRLVNFIEWGPASIQVTLSRKSPYVQTAHRVALFNQTEIAFVLIDHGASVECKNDQESCILDYLGTVEATKKAVVDVPFDFTAFRPSLLICISNNYSLSLPKSFERAITNKALYYYLPTKNDSCNLSLPKFVDGQSSNCTSYSYFTNKRITSEGWSKAMEEINKHRQMMEQTRAWKRKESPANPKEGDKTKFRGSVRRRSNGSNLNIHWDGIERLIAWLSYFVICLGVWGDDNAHRTHIASSIEKEWMKVTRHKR</sequence>
<evidence type="ECO:0000256" key="10">
    <source>
        <dbReference type="ARBA" id="ARBA00023242"/>
    </source>
</evidence>
<dbReference type="PRINTS" id="PR01164">
    <property type="entry name" value="GAMMATUBULIN"/>
</dbReference>
<feature type="compositionally biased region" description="Basic and acidic residues" evidence="12">
    <location>
        <begin position="446"/>
        <end position="460"/>
    </location>
</feature>
<feature type="region of interest" description="Disordered" evidence="12">
    <location>
        <begin position="442"/>
        <end position="466"/>
    </location>
</feature>
<comment type="subcellular location">
    <subcellularLocation>
        <location evidence="2">Cytoplasm</location>
        <location evidence="2">Cytoskeleton</location>
    </subcellularLocation>
    <subcellularLocation>
        <location evidence="1">Nucleus</location>
    </subcellularLocation>
</comment>
<dbReference type="OrthoDB" id="551633at2759"/>
<evidence type="ECO:0000256" key="6">
    <source>
        <dbReference type="ARBA" id="ARBA00023015"/>
    </source>
</evidence>
<keyword evidence="4" id="KW-0963">Cytoplasm</keyword>
<dbReference type="PANTHER" id="PTHR16223:SF171">
    <property type="entry name" value="BASIC HELIX-LOOP-HELIX (BHLH) DNA-BINDING SUPERFAMILY PROTEIN"/>
    <property type="match status" value="1"/>
</dbReference>
<organism evidence="14 15">
    <name type="scientific">Dioscorea zingiberensis</name>
    <dbReference type="NCBI Taxonomy" id="325984"/>
    <lineage>
        <taxon>Eukaryota</taxon>
        <taxon>Viridiplantae</taxon>
        <taxon>Streptophyta</taxon>
        <taxon>Embryophyta</taxon>
        <taxon>Tracheophyta</taxon>
        <taxon>Spermatophyta</taxon>
        <taxon>Magnoliopsida</taxon>
        <taxon>Liliopsida</taxon>
        <taxon>Dioscoreales</taxon>
        <taxon>Dioscoreaceae</taxon>
        <taxon>Dioscorea</taxon>
    </lineage>
</organism>
<dbReference type="InterPro" id="IPR036638">
    <property type="entry name" value="HLH_DNA-bd_sf"/>
</dbReference>
<dbReference type="GO" id="GO:0005525">
    <property type="term" value="F:GTP binding"/>
    <property type="evidence" value="ECO:0007669"/>
    <property type="project" value="UniProtKB-KW"/>
</dbReference>
<evidence type="ECO:0000256" key="4">
    <source>
        <dbReference type="ARBA" id="ARBA00022490"/>
    </source>
</evidence>
<evidence type="ECO:0000256" key="8">
    <source>
        <dbReference type="ARBA" id="ARBA00023163"/>
    </source>
</evidence>
<dbReference type="GO" id="GO:0031122">
    <property type="term" value="P:cytoplasmic microtubule organization"/>
    <property type="evidence" value="ECO:0007669"/>
    <property type="project" value="InterPro"/>
</dbReference>
<evidence type="ECO:0000313" key="14">
    <source>
        <dbReference type="EMBL" id="KAJ0964411.1"/>
    </source>
</evidence>
<dbReference type="InterPro" id="IPR019186">
    <property type="entry name" value="Nucleolar_protein_12"/>
</dbReference>
<evidence type="ECO:0000256" key="3">
    <source>
        <dbReference type="ARBA" id="ARBA00005510"/>
    </source>
</evidence>
<evidence type="ECO:0000313" key="15">
    <source>
        <dbReference type="Proteomes" id="UP001085076"/>
    </source>
</evidence>
<comment type="similarity">
    <text evidence="3">Belongs to the bHLH protein family.</text>
</comment>
<feature type="coiled-coil region" evidence="11">
    <location>
        <begin position="82"/>
        <end position="116"/>
    </location>
</feature>
<keyword evidence="15" id="KW-1185">Reference proteome</keyword>
<dbReference type="Gene3D" id="3.30.1330.20">
    <property type="entry name" value="Tubulin/FtsZ, C-terminal domain"/>
    <property type="match status" value="1"/>
</dbReference>
<dbReference type="InterPro" id="IPR002454">
    <property type="entry name" value="Gamma_tubulin"/>
</dbReference>
<dbReference type="GO" id="GO:0046983">
    <property type="term" value="F:protein dimerization activity"/>
    <property type="evidence" value="ECO:0007669"/>
    <property type="project" value="InterPro"/>
</dbReference>
<feature type="region of interest" description="Disordered" evidence="12">
    <location>
        <begin position="171"/>
        <end position="195"/>
    </location>
</feature>
<keyword evidence="10" id="KW-0539">Nucleus</keyword>
<dbReference type="SUPFAM" id="SSF47459">
    <property type="entry name" value="HLH, helix-loop-helix DNA-binding domain"/>
    <property type="match status" value="1"/>
</dbReference>
<evidence type="ECO:0000256" key="12">
    <source>
        <dbReference type="SAM" id="MobiDB-lite"/>
    </source>
</evidence>
<dbReference type="Pfam" id="PF09805">
    <property type="entry name" value="Nop25"/>
    <property type="match status" value="1"/>
</dbReference>
<dbReference type="AlphaFoldDB" id="A0A9D5H5R1"/>
<evidence type="ECO:0000256" key="9">
    <source>
        <dbReference type="ARBA" id="ARBA00023212"/>
    </source>
</evidence>
<evidence type="ECO:0000256" key="1">
    <source>
        <dbReference type="ARBA" id="ARBA00004123"/>
    </source>
</evidence>
<keyword evidence="7" id="KW-0342">GTP-binding</keyword>